<accession>A0A2Z6MP18</accession>
<protein>
    <recommendedName>
        <fullName evidence="1">F-box associated beta-propeller type 1 domain-containing protein</fullName>
    </recommendedName>
</protein>
<proteinExistence type="predicted"/>
<dbReference type="PANTHER" id="PTHR31672">
    <property type="entry name" value="BNACNNG10540D PROTEIN"/>
    <property type="match status" value="1"/>
</dbReference>
<evidence type="ECO:0000259" key="1">
    <source>
        <dbReference type="Pfam" id="PF07734"/>
    </source>
</evidence>
<dbReference type="InterPro" id="IPR006527">
    <property type="entry name" value="F-box-assoc_dom_typ1"/>
</dbReference>
<keyword evidence="3" id="KW-1185">Reference proteome</keyword>
<dbReference type="NCBIfam" id="TIGR01640">
    <property type="entry name" value="F_box_assoc_1"/>
    <property type="match status" value="1"/>
</dbReference>
<dbReference type="EMBL" id="DF973546">
    <property type="protein sequence ID" value="GAU34078.1"/>
    <property type="molecule type" value="Genomic_DNA"/>
</dbReference>
<organism evidence="2 3">
    <name type="scientific">Trifolium subterraneum</name>
    <name type="common">Subterranean clover</name>
    <dbReference type="NCBI Taxonomy" id="3900"/>
    <lineage>
        <taxon>Eukaryota</taxon>
        <taxon>Viridiplantae</taxon>
        <taxon>Streptophyta</taxon>
        <taxon>Embryophyta</taxon>
        <taxon>Tracheophyta</taxon>
        <taxon>Spermatophyta</taxon>
        <taxon>Magnoliopsida</taxon>
        <taxon>eudicotyledons</taxon>
        <taxon>Gunneridae</taxon>
        <taxon>Pentapetalae</taxon>
        <taxon>rosids</taxon>
        <taxon>fabids</taxon>
        <taxon>Fabales</taxon>
        <taxon>Fabaceae</taxon>
        <taxon>Papilionoideae</taxon>
        <taxon>50 kb inversion clade</taxon>
        <taxon>NPAAA clade</taxon>
        <taxon>Hologalegina</taxon>
        <taxon>IRL clade</taxon>
        <taxon>Trifolieae</taxon>
        <taxon>Trifolium</taxon>
    </lineage>
</organism>
<dbReference type="Pfam" id="PF07734">
    <property type="entry name" value="FBA_1"/>
    <property type="match status" value="1"/>
</dbReference>
<feature type="domain" description="F-box associated beta-propeller type 1" evidence="1">
    <location>
        <begin position="65"/>
        <end position="321"/>
    </location>
</feature>
<dbReference type="OrthoDB" id="1555129at2759"/>
<evidence type="ECO:0000313" key="2">
    <source>
        <dbReference type="EMBL" id="GAU34078.1"/>
    </source>
</evidence>
<sequence length="351" mass="40848">MNILRNNILSNDDSGYDETFLVLYTLPMACKYSENCKFYWLSDERFENSVNLDWPPQFQGKEKYIFIVGSVSINGILCLKHGFTRTYQVVLWNPTTGETKVIPPSPIENRRPDRDSWRFLHGFGYDHVNDDYKVIQMIDYFPDDQDDEDNMVWEDRSYDPLWEIYSLKSNSWKKFDVDMRNCYYYSELRGIGLYTDGVFHWWARSASKNIEECLMSFDFSKEVMFTTLVPLNIDGGFDVGFVERHLVSLNGSIALISNYKKESTFCISVLAKLGVRESWMNLFTVGPLPFVDFPNGVGKKNNILFYIKDEDLVCVDLKTQMIKDIGVRGFSFFTHVGKYKKSFLPIGGIIN</sequence>
<dbReference type="Proteomes" id="UP000242715">
    <property type="component" value="Unassembled WGS sequence"/>
</dbReference>
<dbReference type="InterPro" id="IPR050796">
    <property type="entry name" value="SCF_F-box_component"/>
</dbReference>
<dbReference type="AlphaFoldDB" id="A0A2Z6MP18"/>
<dbReference type="InterPro" id="IPR017451">
    <property type="entry name" value="F-box-assoc_interact_dom"/>
</dbReference>
<name>A0A2Z6MP18_TRISU</name>
<gene>
    <name evidence="2" type="ORF">TSUD_255740</name>
</gene>
<evidence type="ECO:0000313" key="3">
    <source>
        <dbReference type="Proteomes" id="UP000242715"/>
    </source>
</evidence>
<dbReference type="PANTHER" id="PTHR31672:SF13">
    <property type="entry name" value="F-BOX PROTEIN CPR30-LIKE"/>
    <property type="match status" value="1"/>
</dbReference>
<reference evidence="3" key="1">
    <citation type="journal article" date="2017" name="Front. Plant Sci.">
        <title>Climate Clever Clovers: New Paradigm to Reduce the Environmental Footprint of Ruminants by Breeding Low Methanogenic Forages Utilizing Haplotype Variation.</title>
        <authorList>
            <person name="Kaur P."/>
            <person name="Appels R."/>
            <person name="Bayer P.E."/>
            <person name="Keeble-Gagnere G."/>
            <person name="Wang J."/>
            <person name="Hirakawa H."/>
            <person name="Shirasawa K."/>
            <person name="Vercoe P."/>
            <person name="Stefanova K."/>
            <person name="Durmic Z."/>
            <person name="Nichols P."/>
            <person name="Revell C."/>
            <person name="Isobe S.N."/>
            <person name="Edwards D."/>
            <person name="Erskine W."/>
        </authorList>
    </citation>
    <scope>NUCLEOTIDE SEQUENCE [LARGE SCALE GENOMIC DNA]</scope>
    <source>
        <strain evidence="3">cv. Daliak</strain>
    </source>
</reference>